<evidence type="ECO:0000313" key="3">
    <source>
        <dbReference type="EMBL" id="QDU35239.1"/>
    </source>
</evidence>
<dbReference type="InterPro" id="IPR013424">
    <property type="entry name" value="Ice-binding_C"/>
</dbReference>
<gene>
    <name evidence="3" type="ORF">KS4_33200</name>
</gene>
<feature type="domain" description="Sporulation stage II protein D amidase enhancer LytB N-terminal" evidence="2">
    <location>
        <begin position="64"/>
        <end position="139"/>
    </location>
</feature>
<evidence type="ECO:0000259" key="2">
    <source>
        <dbReference type="Pfam" id="PF08486"/>
    </source>
</evidence>
<keyword evidence="1" id="KW-1133">Transmembrane helix</keyword>
<accession>A0A517YYE1</accession>
<dbReference type="KEGG" id="pcor:KS4_33200"/>
<dbReference type="AlphaFoldDB" id="A0A517YYE1"/>
<feature type="transmembrane region" description="Helical" evidence="1">
    <location>
        <begin position="458"/>
        <end position="479"/>
    </location>
</feature>
<proteinExistence type="predicted"/>
<dbReference type="Pfam" id="PF08486">
    <property type="entry name" value="SpoIID"/>
    <property type="match status" value="1"/>
</dbReference>
<dbReference type="NCBIfam" id="TIGR02595">
    <property type="entry name" value="PEP_CTERM"/>
    <property type="match status" value="1"/>
</dbReference>
<dbReference type="RefSeq" id="WP_145081754.1">
    <property type="nucleotide sequence ID" value="NZ_CP036425.1"/>
</dbReference>
<keyword evidence="4" id="KW-1185">Reference proteome</keyword>
<evidence type="ECO:0000313" key="4">
    <source>
        <dbReference type="Proteomes" id="UP000317369"/>
    </source>
</evidence>
<dbReference type="EMBL" id="CP036425">
    <property type="protein sequence ID" value="QDU35239.1"/>
    <property type="molecule type" value="Genomic_DNA"/>
</dbReference>
<reference evidence="3 4" key="1">
    <citation type="submission" date="2019-02" db="EMBL/GenBank/DDBJ databases">
        <title>Deep-cultivation of Planctomycetes and their phenomic and genomic characterization uncovers novel biology.</title>
        <authorList>
            <person name="Wiegand S."/>
            <person name="Jogler M."/>
            <person name="Boedeker C."/>
            <person name="Pinto D."/>
            <person name="Vollmers J."/>
            <person name="Rivas-Marin E."/>
            <person name="Kohn T."/>
            <person name="Peeters S.H."/>
            <person name="Heuer A."/>
            <person name="Rast P."/>
            <person name="Oberbeckmann S."/>
            <person name="Bunk B."/>
            <person name="Jeske O."/>
            <person name="Meyerdierks A."/>
            <person name="Storesund J.E."/>
            <person name="Kallscheuer N."/>
            <person name="Luecker S."/>
            <person name="Lage O.M."/>
            <person name="Pohl T."/>
            <person name="Merkel B.J."/>
            <person name="Hornburger P."/>
            <person name="Mueller R.-W."/>
            <person name="Bruemmer F."/>
            <person name="Labrenz M."/>
            <person name="Spormann A.M."/>
            <person name="Op den Camp H."/>
            <person name="Overmann J."/>
            <person name="Amann R."/>
            <person name="Jetten M.S.M."/>
            <person name="Mascher T."/>
            <person name="Medema M.H."/>
            <person name="Devos D.P."/>
            <person name="Kaster A.-K."/>
            <person name="Ovreas L."/>
            <person name="Rohde M."/>
            <person name="Galperin M.Y."/>
            <person name="Jogler C."/>
        </authorList>
    </citation>
    <scope>NUCLEOTIDE SEQUENCE [LARGE SCALE GENOMIC DNA]</scope>
    <source>
        <strain evidence="3 4">KS4</strain>
    </source>
</reference>
<dbReference type="OrthoDB" id="240606at2"/>
<dbReference type="InterPro" id="IPR013693">
    <property type="entry name" value="SpoIID/LytB_N"/>
</dbReference>
<sequence>MQQSKRDTVRFGMNCLCGALLAGGMSLMMSGEAGAIDYMWRMEDITVEGGEWGNQFDGVYNLEDTYLPGVVDCENGAAGTEALKAQAVAARTFAYYKMYNWGKIQNGQGDQVFRTPGKQDPRQKHKDAVKATAGEILTFNGKYIASFYVAGSKVSELPLKPGDDTPKDFWWDYPTEKYVTYNYPNDKWGDNNQGSTLGSLANPINRGCMSQNGADYLADLGWNYMDILKYYYGGDIQLESVMRKTWTDQAKFEKRSLADFESPTWQQSKSKSGIFGHSPLYSGSNKHIGAGTTTSLLDDAGMAHSGDGSQKIVIDYDEATDTSDSGYFLRHVAGVQNVQNSMIASKTANVLLEAEGSVGVWLKTEADDMKVSIAVDDNADGYSAAVGTGDRGVKFDVIGDGEWHKYEWFFEDADYWEAWTGGGNGEIGMRFSLDSIQLFGKSDTVVYMDDVFYDMSAVAVPIPEPASLLVFGGVMGMLLRRRGK</sequence>
<dbReference type="Proteomes" id="UP000317369">
    <property type="component" value="Chromosome"/>
</dbReference>
<keyword evidence="1" id="KW-0812">Transmembrane</keyword>
<keyword evidence="1" id="KW-0472">Membrane</keyword>
<protein>
    <submittedName>
        <fullName evidence="3">Stage II sporulation protein</fullName>
    </submittedName>
</protein>
<organism evidence="3 4">
    <name type="scientific">Poriferisphaera corsica</name>
    <dbReference type="NCBI Taxonomy" id="2528020"/>
    <lineage>
        <taxon>Bacteria</taxon>
        <taxon>Pseudomonadati</taxon>
        <taxon>Planctomycetota</taxon>
        <taxon>Phycisphaerae</taxon>
        <taxon>Phycisphaerales</taxon>
        <taxon>Phycisphaeraceae</taxon>
        <taxon>Poriferisphaera</taxon>
    </lineage>
</organism>
<name>A0A517YYE1_9BACT</name>
<evidence type="ECO:0000256" key="1">
    <source>
        <dbReference type="SAM" id="Phobius"/>
    </source>
</evidence>